<comment type="caution">
    <text evidence="1">The sequence shown here is derived from an EMBL/GenBank/DDBJ whole genome shotgun (WGS) entry which is preliminary data.</text>
</comment>
<dbReference type="CTD" id="9819369"/>
<accession>A0A6A5G320</accession>
<dbReference type="EMBL" id="WUAV01000006">
    <property type="protein sequence ID" value="KAF1749034.1"/>
    <property type="molecule type" value="Genomic_DNA"/>
</dbReference>
<sequence>MGRKGLGKKGASAVNLSYNPPTIMKLTAAILCSIAFATTFAADVPEGHTVVAQCKCSDLDECAETIATKTNNCKKKAECTNFLKEIGDVTKIMACLDADHEQMMKVEACAKKKLNGELGCTNSATPVNLTIPLIPVIEIPSLEESGAVPVGEQANAQAEPPLQLRQYLMCIDECTHDDMEVIPGRKKRSPATCAFKLKCALAPPSDSTQNAYTECQKELGYDPTKGAADSCKCLKAAGVNMTCPN</sequence>
<dbReference type="PANTHER" id="PTHR34401">
    <property type="entry name" value="PROTEIN CBG12388-RELATED"/>
    <property type="match status" value="1"/>
</dbReference>
<reference evidence="1 2" key="1">
    <citation type="submission" date="2019-12" db="EMBL/GenBank/DDBJ databases">
        <title>Chromosome-level assembly of the Caenorhabditis remanei genome.</title>
        <authorList>
            <person name="Teterina A.A."/>
            <person name="Willis J.H."/>
            <person name="Phillips P.C."/>
        </authorList>
    </citation>
    <scope>NUCLEOTIDE SEQUENCE [LARGE SCALE GENOMIC DNA]</scope>
    <source>
        <strain evidence="1 2">PX506</strain>
        <tissue evidence="1">Whole organism</tissue>
    </source>
</reference>
<organism evidence="1 2">
    <name type="scientific">Caenorhabditis remanei</name>
    <name type="common">Caenorhabditis vulgaris</name>
    <dbReference type="NCBI Taxonomy" id="31234"/>
    <lineage>
        <taxon>Eukaryota</taxon>
        <taxon>Metazoa</taxon>
        <taxon>Ecdysozoa</taxon>
        <taxon>Nematoda</taxon>
        <taxon>Chromadorea</taxon>
        <taxon>Rhabditida</taxon>
        <taxon>Rhabditina</taxon>
        <taxon>Rhabditomorpha</taxon>
        <taxon>Rhabditoidea</taxon>
        <taxon>Rhabditidae</taxon>
        <taxon>Peloderinae</taxon>
        <taxon>Caenorhabditis</taxon>
    </lineage>
</organism>
<gene>
    <name evidence="1" type="ORF">GCK72_025501</name>
</gene>
<proteinExistence type="predicted"/>
<name>A0A6A5G320_CAERE</name>
<dbReference type="GeneID" id="9819369"/>
<evidence type="ECO:0000313" key="2">
    <source>
        <dbReference type="Proteomes" id="UP000483820"/>
    </source>
</evidence>
<dbReference type="KEGG" id="crq:GCK72_025501"/>
<evidence type="ECO:0000313" key="1">
    <source>
        <dbReference type="EMBL" id="KAF1749034.1"/>
    </source>
</evidence>
<dbReference type="PANTHER" id="PTHR34401:SF7">
    <property type="entry name" value="EXTRACELLULAR MEMBRANE PROTEIN, CFEM DOMAIN PROTEIN"/>
    <property type="match status" value="1"/>
</dbReference>
<protein>
    <submittedName>
        <fullName evidence="1">Uncharacterized protein</fullName>
    </submittedName>
</protein>
<dbReference type="AlphaFoldDB" id="A0A6A5G320"/>
<dbReference type="Proteomes" id="UP000483820">
    <property type="component" value="Chromosome X"/>
</dbReference>
<dbReference type="RefSeq" id="XP_003103667.2">
    <property type="nucleotide sequence ID" value="XM_003103619.2"/>
</dbReference>